<dbReference type="EC" id="5.2.1.8" evidence="2 5"/>
<evidence type="ECO:0000256" key="5">
    <source>
        <dbReference type="PROSITE-ProRule" id="PRU00277"/>
    </source>
</evidence>
<dbReference type="OMA" id="MALQGAC"/>
<keyword evidence="3 5" id="KW-0697">Rotamase</keyword>
<accession>A0A913ZJR4</accession>
<keyword evidence="6" id="KW-1133">Transmembrane helix</keyword>
<dbReference type="GO" id="GO:0005783">
    <property type="term" value="C:endoplasmic reticulum"/>
    <property type="evidence" value="ECO:0007669"/>
    <property type="project" value="TreeGrafter"/>
</dbReference>
<proteinExistence type="predicted"/>
<dbReference type="RefSeq" id="XP_038051584.1">
    <property type="nucleotide sequence ID" value="XM_038195656.1"/>
</dbReference>
<feature type="chain" id="PRO_5037870986" description="peptidylprolyl isomerase" evidence="7">
    <location>
        <begin position="22"/>
        <end position="228"/>
    </location>
</feature>
<evidence type="ECO:0000256" key="1">
    <source>
        <dbReference type="ARBA" id="ARBA00000971"/>
    </source>
</evidence>
<organism evidence="9 10">
    <name type="scientific">Patiria miniata</name>
    <name type="common">Bat star</name>
    <name type="synonym">Asterina miniata</name>
    <dbReference type="NCBI Taxonomy" id="46514"/>
    <lineage>
        <taxon>Eukaryota</taxon>
        <taxon>Metazoa</taxon>
        <taxon>Echinodermata</taxon>
        <taxon>Eleutherozoa</taxon>
        <taxon>Asterozoa</taxon>
        <taxon>Asteroidea</taxon>
        <taxon>Valvatacea</taxon>
        <taxon>Valvatida</taxon>
        <taxon>Asterinidae</taxon>
        <taxon>Patiria</taxon>
    </lineage>
</organism>
<dbReference type="Pfam" id="PF00254">
    <property type="entry name" value="FKBP_C"/>
    <property type="match status" value="1"/>
</dbReference>
<reference evidence="9" key="1">
    <citation type="submission" date="2022-11" db="UniProtKB">
        <authorList>
            <consortium name="EnsemblMetazoa"/>
        </authorList>
    </citation>
    <scope>IDENTIFICATION</scope>
</reference>
<protein>
    <recommendedName>
        <fullName evidence="2 5">peptidylprolyl isomerase</fullName>
        <ecNumber evidence="2 5">5.2.1.8</ecNumber>
    </recommendedName>
</protein>
<dbReference type="AlphaFoldDB" id="A0A913ZJR4"/>
<evidence type="ECO:0000256" key="2">
    <source>
        <dbReference type="ARBA" id="ARBA00013194"/>
    </source>
</evidence>
<keyword evidence="6" id="KW-0812">Transmembrane</keyword>
<keyword evidence="7" id="KW-0732">Signal</keyword>
<dbReference type="SUPFAM" id="SSF54534">
    <property type="entry name" value="FKBP-like"/>
    <property type="match status" value="1"/>
</dbReference>
<dbReference type="PROSITE" id="PS50059">
    <property type="entry name" value="FKBP_PPIASE"/>
    <property type="match status" value="1"/>
</dbReference>
<evidence type="ECO:0000256" key="7">
    <source>
        <dbReference type="SAM" id="SignalP"/>
    </source>
</evidence>
<dbReference type="InterPro" id="IPR044609">
    <property type="entry name" value="FKBP2/11"/>
</dbReference>
<dbReference type="Proteomes" id="UP000887568">
    <property type="component" value="Unplaced"/>
</dbReference>
<evidence type="ECO:0000256" key="4">
    <source>
        <dbReference type="ARBA" id="ARBA00023235"/>
    </source>
</evidence>
<keyword evidence="6" id="KW-0472">Membrane</keyword>
<feature type="transmembrane region" description="Helical" evidence="6">
    <location>
        <begin position="181"/>
        <end position="201"/>
    </location>
</feature>
<feature type="domain" description="PPIase FKBP-type" evidence="8">
    <location>
        <begin position="44"/>
        <end position="133"/>
    </location>
</feature>
<feature type="signal peptide" evidence="7">
    <location>
        <begin position="1"/>
        <end position="21"/>
    </location>
</feature>
<name>A0A913ZJR4_PATMI</name>
<dbReference type="Gene3D" id="3.10.50.40">
    <property type="match status" value="1"/>
</dbReference>
<evidence type="ECO:0000256" key="6">
    <source>
        <dbReference type="SAM" id="Phobius"/>
    </source>
</evidence>
<evidence type="ECO:0000259" key="8">
    <source>
        <dbReference type="PROSITE" id="PS50059"/>
    </source>
</evidence>
<dbReference type="GO" id="GO:0003755">
    <property type="term" value="F:peptidyl-prolyl cis-trans isomerase activity"/>
    <property type="evidence" value="ECO:0007669"/>
    <property type="project" value="UniProtKB-KW"/>
</dbReference>
<dbReference type="InterPro" id="IPR001179">
    <property type="entry name" value="PPIase_FKBP_dom"/>
</dbReference>
<dbReference type="PANTHER" id="PTHR45779">
    <property type="entry name" value="PEPTIDYLPROLYL ISOMERASE"/>
    <property type="match status" value="1"/>
</dbReference>
<evidence type="ECO:0000313" key="10">
    <source>
        <dbReference type="Proteomes" id="UP000887568"/>
    </source>
</evidence>
<keyword evidence="4 5" id="KW-0413">Isomerase</keyword>
<evidence type="ECO:0000256" key="3">
    <source>
        <dbReference type="ARBA" id="ARBA00023110"/>
    </source>
</evidence>
<dbReference type="EnsemblMetazoa" id="XM_038195656.1">
    <property type="protein sequence ID" value="XP_038051584.1"/>
    <property type="gene ID" value="LOC119724555"/>
</dbReference>
<dbReference type="OrthoDB" id="6081626at2759"/>
<comment type="catalytic activity">
    <reaction evidence="1 5">
        <text>[protein]-peptidylproline (omega=180) = [protein]-peptidylproline (omega=0)</text>
        <dbReference type="Rhea" id="RHEA:16237"/>
        <dbReference type="Rhea" id="RHEA-COMP:10747"/>
        <dbReference type="Rhea" id="RHEA-COMP:10748"/>
        <dbReference type="ChEBI" id="CHEBI:83833"/>
        <dbReference type="ChEBI" id="CHEBI:83834"/>
        <dbReference type="EC" id="5.2.1.8"/>
    </reaction>
</comment>
<evidence type="ECO:0000313" key="9">
    <source>
        <dbReference type="EnsemblMetazoa" id="XP_038051584.1"/>
    </source>
</evidence>
<dbReference type="InterPro" id="IPR046357">
    <property type="entry name" value="PPIase_dom_sf"/>
</dbReference>
<keyword evidence="10" id="KW-1185">Reference proteome</keyword>
<dbReference type="PANTHER" id="PTHR45779:SF7">
    <property type="entry name" value="PEPTIDYLPROLYL ISOMERASE"/>
    <property type="match status" value="1"/>
</dbReference>
<sequence>MGNIRVMLFCLMTALIASVFAAVPELQVTKTVDGNCSAAQLKDGDTITVHFEGSFDNGTIFNSSFGSDKPVKFLLGDPTQAMKGWHMALQGACVGDDLQVKIPYSLAYGEEGRPPSIPPRTDLNYRIRVLAIEKVALASTGNGTADVYMNATDDGDEDYGYEDGPDGKPSPYDPSSLLFKLQFLAIPVAVILFLLVAYCIYSIEYPDRKIKFYRVGDHETDGGMNRVL</sequence>
<dbReference type="GeneID" id="119724555"/>